<feature type="transmembrane region" description="Helical" evidence="1">
    <location>
        <begin position="49"/>
        <end position="67"/>
    </location>
</feature>
<reference evidence="2" key="1">
    <citation type="journal article" date="2014" name="BMC Evol. Biol.">
        <title>Chloroplast phylogenomic analysis resolves deep-level relationships within the green algal class Trebouxiophyceae.</title>
        <authorList>
            <person name="Lemieux C."/>
            <person name="Otis C."/>
            <person name="Turmel M."/>
        </authorList>
    </citation>
    <scope>NUCLEOTIDE SEQUENCE</scope>
</reference>
<evidence type="ECO:0000256" key="1">
    <source>
        <dbReference type="SAM" id="Phobius"/>
    </source>
</evidence>
<name>A0A097KJJ1_9CHLO</name>
<keyword evidence="1" id="KW-0812">Transmembrane</keyword>
<gene>
    <name evidence="2" type="primary">ycf47</name>
</gene>
<evidence type="ECO:0000313" key="2">
    <source>
        <dbReference type="EMBL" id="AIT93379.1"/>
    </source>
</evidence>
<dbReference type="GeneID" id="31078366"/>
<geneLocation type="chloroplast" evidence="2"/>
<keyword evidence="1" id="KW-0472">Membrane</keyword>
<protein>
    <submittedName>
        <fullName evidence="2">Hypothetical chloroplast RF47</fullName>
    </submittedName>
</protein>
<proteinExistence type="predicted"/>
<dbReference type="EMBL" id="KM462860">
    <property type="protein sequence ID" value="AIT93379.1"/>
    <property type="molecule type" value="Genomic_DNA"/>
</dbReference>
<dbReference type="RefSeq" id="YP_009104821.1">
    <property type="nucleotide sequence ID" value="NC_025524.1"/>
</dbReference>
<dbReference type="AlphaFoldDB" id="A0A097KJJ1"/>
<accession>A0A097KJJ1</accession>
<keyword evidence="2" id="KW-0150">Chloroplast</keyword>
<keyword evidence="2" id="KW-0934">Plastid</keyword>
<keyword evidence="1" id="KW-1133">Transmembrane helix</keyword>
<organism evidence="2">
    <name type="scientific">Symbiochloris handae</name>
    <dbReference type="NCBI Taxonomy" id="1853882"/>
    <lineage>
        <taxon>Eukaryota</taxon>
        <taxon>Viridiplantae</taxon>
        <taxon>Chlorophyta</taxon>
        <taxon>core chlorophytes</taxon>
        <taxon>Trebouxiophyceae</taxon>
        <taxon>Trebouxiales</taxon>
        <taxon>Trebouxiaceae</taxon>
        <taxon>Symbiochloris</taxon>
    </lineage>
</organism>
<sequence>MKKIFFMMTFLRLFVSILLIGLITPQTLVANALLRKLSNSNFFINYGEAKSFLSTITWTTAFFYLLLTQIS</sequence>